<proteinExistence type="predicted"/>
<dbReference type="AlphaFoldDB" id="A0A679K6G4"/>
<reference evidence="2" key="1">
    <citation type="submission" date="2019-12" db="EMBL/GenBank/DDBJ databases">
        <authorList>
            <person name="Cremers G."/>
        </authorList>
    </citation>
    <scope>NUCLEOTIDE SEQUENCE</scope>
    <source>
        <strain evidence="2">Mbul2</strain>
    </source>
</reference>
<evidence type="ECO:0000259" key="1">
    <source>
        <dbReference type="Pfam" id="PF06527"/>
    </source>
</evidence>
<sequence length="624" mass="69181">MLSLFPTFRRPLPLGRYETAASLLARHAAQLGIPGAAAMCANLEVPWSCILSGDAQVLADLAKAANVSGKDLARWSPIRTPGGASVGYEILPKKILSQRQTRICPLCLRNDVETFPGRPDLAVFGRAHWHIACLPVCESHGVVLVEPDTGQTGQTRTDFTRWIRPILPDLEMWIRHAVPCPVSDYDAYLFARLRGDARSIPLLGGLPLPMVAQACEVLGRDLFSAQESRPAIDTIPALQAARRKGFSILAAGPSELWNYFDHRLNGAGLVNLSGINLTALYGGLYQWLRRQTDLCLDPLRDLVADHASAKLPLPAGASVCSRILPVRRRHTIRTAAADFHSRPAMMRTWLIAEKVLPASPSRPAETAMIPETPAATAFLETARDAVTHRQASRILKINSDRLDELISGQIVRPIFSTITDPTQNAYARTELTTLLDQIISGSSTRFTSSTPDITYARATKVARQARCTFPDVVRLMITDQTVRAFRNPNEAGIHAIYVSVEDVKNAIHMAPLPGLTPWRFAQTLNITQRDFQQMEGLSLVWTKLVRHPALNGPIAIVPNACIKAFQRRYISLQALAARSRRHWIVERKRLNAYGFEPVYDGPTQRSRFYELSPKLKHLLKQPSL</sequence>
<feature type="domain" description="TniQ" evidence="1">
    <location>
        <begin position="17"/>
        <end position="144"/>
    </location>
</feature>
<dbReference type="EMBL" id="LR743511">
    <property type="protein sequence ID" value="CAA2145124.1"/>
    <property type="molecule type" value="Genomic_DNA"/>
</dbReference>
<evidence type="ECO:0000313" key="2">
    <source>
        <dbReference type="EMBL" id="CAA2145124.1"/>
    </source>
</evidence>
<gene>
    <name evidence="2" type="ORF">MBLL_04245</name>
</gene>
<accession>A0A679K6G4</accession>
<dbReference type="RefSeq" id="WP_082473041.1">
    <property type="nucleotide sequence ID" value="NZ_LR743511.1"/>
</dbReference>
<dbReference type="InterPro" id="IPR009492">
    <property type="entry name" value="TniQ"/>
</dbReference>
<organism evidence="2">
    <name type="scientific">Methylobacterium bullatum</name>
    <dbReference type="NCBI Taxonomy" id="570505"/>
    <lineage>
        <taxon>Bacteria</taxon>
        <taxon>Pseudomonadati</taxon>
        <taxon>Pseudomonadota</taxon>
        <taxon>Alphaproteobacteria</taxon>
        <taxon>Hyphomicrobiales</taxon>
        <taxon>Methylobacteriaceae</taxon>
        <taxon>Methylobacterium</taxon>
    </lineage>
</organism>
<dbReference type="Pfam" id="PF06527">
    <property type="entry name" value="TniQ"/>
    <property type="match status" value="1"/>
</dbReference>
<name>A0A679K6G4_9HYPH</name>
<protein>
    <recommendedName>
        <fullName evidence="1">TniQ domain-containing protein</fullName>
    </recommendedName>
</protein>